<evidence type="ECO:0000313" key="2">
    <source>
        <dbReference type="Proteomes" id="UP000324222"/>
    </source>
</evidence>
<dbReference type="AlphaFoldDB" id="A0A5B7G0B3"/>
<accession>A0A5B7G0B3</accession>
<sequence length="69" mass="7938">MSVDKDEWTMFIALLDQFPESSWSAHHNVRSTMQQPLLLLGCHSPHYHSYCDVCVAQNSTQVALYLKDI</sequence>
<reference evidence="1 2" key="1">
    <citation type="submission" date="2019-05" db="EMBL/GenBank/DDBJ databases">
        <title>Another draft genome of Portunus trituberculatus and its Hox gene families provides insights of decapod evolution.</title>
        <authorList>
            <person name="Jeong J.-H."/>
            <person name="Song I."/>
            <person name="Kim S."/>
            <person name="Choi T."/>
            <person name="Kim D."/>
            <person name="Ryu S."/>
            <person name="Kim W."/>
        </authorList>
    </citation>
    <scope>NUCLEOTIDE SEQUENCE [LARGE SCALE GENOMIC DNA]</scope>
    <source>
        <tissue evidence="1">Muscle</tissue>
    </source>
</reference>
<dbReference type="Proteomes" id="UP000324222">
    <property type="component" value="Unassembled WGS sequence"/>
</dbReference>
<protein>
    <submittedName>
        <fullName evidence="1">Uncharacterized protein</fullName>
    </submittedName>
</protein>
<name>A0A5B7G0B3_PORTR</name>
<organism evidence="1 2">
    <name type="scientific">Portunus trituberculatus</name>
    <name type="common">Swimming crab</name>
    <name type="synonym">Neptunus trituberculatus</name>
    <dbReference type="NCBI Taxonomy" id="210409"/>
    <lineage>
        <taxon>Eukaryota</taxon>
        <taxon>Metazoa</taxon>
        <taxon>Ecdysozoa</taxon>
        <taxon>Arthropoda</taxon>
        <taxon>Crustacea</taxon>
        <taxon>Multicrustacea</taxon>
        <taxon>Malacostraca</taxon>
        <taxon>Eumalacostraca</taxon>
        <taxon>Eucarida</taxon>
        <taxon>Decapoda</taxon>
        <taxon>Pleocyemata</taxon>
        <taxon>Brachyura</taxon>
        <taxon>Eubrachyura</taxon>
        <taxon>Portunoidea</taxon>
        <taxon>Portunidae</taxon>
        <taxon>Portuninae</taxon>
        <taxon>Portunus</taxon>
    </lineage>
</organism>
<keyword evidence="2" id="KW-1185">Reference proteome</keyword>
<evidence type="ECO:0000313" key="1">
    <source>
        <dbReference type="EMBL" id="MPC50558.1"/>
    </source>
</evidence>
<gene>
    <name evidence="1" type="ORF">E2C01_044387</name>
</gene>
<dbReference type="EMBL" id="VSRR010009578">
    <property type="protein sequence ID" value="MPC50558.1"/>
    <property type="molecule type" value="Genomic_DNA"/>
</dbReference>
<comment type="caution">
    <text evidence="1">The sequence shown here is derived from an EMBL/GenBank/DDBJ whole genome shotgun (WGS) entry which is preliminary data.</text>
</comment>
<proteinExistence type="predicted"/>